<protein>
    <submittedName>
        <fullName evidence="1">Uncharacterized protein</fullName>
    </submittedName>
</protein>
<organism evidence="1 2">
    <name type="scientific">Streptomyces wedmorensis</name>
    <dbReference type="NCBI Taxonomy" id="43759"/>
    <lineage>
        <taxon>Bacteria</taxon>
        <taxon>Bacillati</taxon>
        <taxon>Actinomycetota</taxon>
        <taxon>Actinomycetes</taxon>
        <taxon>Kitasatosporales</taxon>
        <taxon>Streptomycetaceae</taxon>
        <taxon>Streptomyces</taxon>
    </lineage>
</organism>
<dbReference type="RefSeq" id="WP_386252394.1">
    <property type="nucleotide sequence ID" value="NZ_JBHTRV010000022.1"/>
</dbReference>
<dbReference type="Proteomes" id="UP001600424">
    <property type="component" value="Unassembled WGS sequence"/>
</dbReference>
<gene>
    <name evidence="1" type="ORF">ACFQ63_26360</name>
</gene>
<keyword evidence="2" id="KW-1185">Reference proteome</keyword>
<evidence type="ECO:0000313" key="1">
    <source>
        <dbReference type="EMBL" id="MFE5983227.1"/>
    </source>
</evidence>
<evidence type="ECO:0000313" key="2">
    <source>
        <dbReference type="Proteomes" id="UP001600424"/>
    </source>
</evidence>
<proteinExistence type="predicted"/>
<sequence length="67" mass="7147">MRLTPTERDRPLLFGAADLLLDSRVGLPDSRVGGVRVDGHAGLVPLDGSPIRSEAAESVSLSRLHFP</sequence>
<name>A0ABW6J2C8_STRWE</name>
<comment type="caution">
    <text evidence="1">The sequence shown here is derived from an EMBL/GenBank/DDBJ whole genome shotgun (WGS) entry which is preliminary data.</text>
</comment>
<dbReference type="EMBL" id="JBHTRV010000022">
    <property type="protein sequence ID" value="MFE5983227.1"/>
    <property type="molecule type" value="Genomic_DNA"/>
</dbReference>
<reference evidence="1 2" key="1">
    <citation type="submission" date="2024-09" db="EMBL/GenBank/DDBJ databases">
        <title>The Natural Products Discovery Center: Release of the First 8490 Sequenced Strains for Exploring Actinobacteria Biosynthetic Diversity.</title>
        <authorList>
            <person name="Kalkreuter E."/>
            <person name="Kautsar S.A."/>
            <person name="Yang D."/>
            <person name="Bader C.D."/>
            <person name="Teijaro C.N."/>
            <person name="Fluegel L."/>
            <person name="Davis C.M."/>
            <person name="Simpson J.R."/>
            <person name="Lauterbach L."/>
            <person name="Steele A.D."/>
            <person name="Gui C."/>
            <person name="Meng S."/>
            <person name="Li G."/>
            <person name="Viehrig K."/>
            <person name="Ye F."/>
            <person name="Su P."/>
            <person name="Kiefer A.F."/>
            <person name="Nichols A."/>
            <person name="Cepeda A.J."/>
            <person name="Yan W."/>
            <person name="Fan B."/>
            <person name="Jiang Y."/>
            <person name="Adhikari A."/>
            <person name="Zheng C.-J."/>
            <person name="Schuster L."/>
            <person name="Cowan T.M."/>
            <person name="Smanski M.J."/>
            <person name="Chevrette M.G."/>
            <person name="De Carvalho L.P.S."/>
            <person name="Shen B."/>
        </authorList>
    </citation>
    <scope>NUCLEOTIDE SEQUENCE [LARGE SCALE GENOMIC DNA]</scope>
    <source>
        <strain evidence="1 2">NPDC056472</strain>
    </source>
</reference>
<accession>A0ABW6J2C8</accession>